<protein>
    <recommendedName>
        <fullName evidence="5">FLYWCH-type domain-containing protein</fullName>
    </recommendedName>
</protein>
<name>A0A553N742_TIGCA</name>
<evidence type="ECO:0000256" key="1">
    <source>
        <dbReference type="ARBA" id="ARBA00022723"/>
    </source>
</evidence>
<organism evidence="6 7">
    <name type="scientific">Tigriopus californicus</name>
    <name type="common">Marine copepod</name>
    <dbReference type="NCBI Taxonomy" id="6832"/>
    <lineage>
        <taxon>Eukaryota</taxon>
        <taxon>Metazoa</taxon>
        <taxon>Ecdysozoa</taxon>
        <taxon>Arthropoda</taxon>
        <taxon>Crustacea</taxon>
        <taxon>Multicrustacea</taxon>
        <taxon>Hexanauplia</taxon>
        <taxon>Copepoda</taxon>
        <taxon>Harpacticoida</taxon>
        <taxon>Harpacticidae</taxon>
        <taxon>Tigriopus</taxon>
    </lineage>
</organism>
<comment type="caution">
    <text evidence="6">The sequence shown here is derived from an EMBL/GenBank/DDBJ whole genome shotgun (WGS) entry which is preliminary data.</text>
</comment>
<dbReference type="Gene3D" id="2.20.25.240">
    <property type="match status" value="1"/>
</dbReference>
<sequence>MKCVVCQLARESGENKKTWGYTTDRLHFSQIQALFKLFDITKNEFMSGSICPCCYDLLLQIDSLEYQMLQQCKNLKARVKCFACEDEYIVAQSAQISDQSPNGDDCIQSIFCQDDPIGEDFKAELSKSKKRRMECPEPLAIKLEPPANNDDNSGEGQMQMPFRDTPVDKRTVPKPRAPPPSSTFTQDNLDFNVSVIKTTRGNEQLLYENYTYNKLDFNNQPKVGDFCRWKCTFNYGIKTGCKGKLKTTRDGSCVLLDSKTDHNHKPPDEQQINAIYFREQVKQLARNHPDMKPAEILSNSKMLLPASADIGIKKVSIMRFIQRTCNKVRGTKINVEDDSNEAPVRKPPEDGSTCSSS</sequence>
<dbReference type="Proteomes" id="UP000318571">
    <property type="component" value="Chromosome 8"/>
</dbReference>
<dbReference type="EMBL" id="VCGU01000459">
    <property type="protein sequence ID" value="TRY61246.1"/>
    <property type="molecule type" value="Genomic_DNA"/>
</dbReference>
<feature type="domain" description="FLYWCH-type" evidence="5">
    <location>
        <begin position="196"/>
        <end position="264"/>
    </location>
</feature>
<dbReference type="AlphaFoldDB" id="A0A553N742"/>
<evidence type="ECO:0000256" key="3">
    <source>
        <dbReference type="ARBA" id="ARBA00022833"/>
    </source>
</evidence>
<keyword evidence="1" id="KW-0479">Metal-binding</keyword>
<dbReference type="GO" id="GO:0008270">
    <property type="term" value="F:zinc ion binding"/>
    <property type="evidence" value="ECO:0007669"/>
    <property type="project" value="UniProtKB-KW"/>
</dbReference>
<reference evidence="6 7" key="1">
    <citation type="journal article" date="2018" name="Nat. Ecol. Evol.">
        <title>Genomic signatures of mitonuclear coevolution across populations of Tigriopus californicus.</title>
        <authorList>
            <person name="Barreto F.S."/>
            <person name="Watson E.T."/>
            <person name="Lima T.G."/>
            <person name="Willett C.S."/>
            <person name="Edmands S."/>
            <person name="Li W."/>
            <person name="Burton R.S."/>
        </authorList>
    </citation>
    <scope>NUCLEOTIDE SEQUENCE [LARGE SCALE GENOMIC DNA]</scope>
    <source>
        <strain evidence="6 7">San Diego</strain>
    </source>
</reference>
<keyword evidence="7" id="KW-1185">Reference proteome</keyword>
<dbReference type="Pfam" id="PF04500">
    <property type="entry name" value="FLYWCH"/>
    <property type="match status" value="1"/>
</dbReference>
<evidence type="ECO:0000313" key="6">
    <source>
        <dbReference type="EMBL" id="TRY61246.1"/>
    </source>
</evidence>
<feature type="region of interest" description="Disordered" evidence="4">
    <location>
        <begin position="141"/>
        <end position="186"/>
    </location>
</feature>
<accession>A0A553N742</accession>
<keyword evidence="2" id="KW-0863">Zinc-finger</keyword>
<feature type="region of interest" description="Disordered" evidence="4">
    <location>
        <begin position="332"/>
        <end position="357"/>
    </location>
</feature>
<evidence type="ECO:0000256" key="2">
    <source>
        <dbReference type="ARBA" id="ARBA00022771"/>
    </source>
</evidence>
<gene>
    <name evidence="6" type="ORF">TCAL_14977</name>
</gene>
<evidence type="ECO:0000313" key="7">
    <source>
        <dbReference type="Proteomes" id="UP000318571"/>
    </source>
</evidence>
<keyword evidence="3" id="KW-0862">Zinc</keyword>
<evidence type="ECO:0000256" key="4">
    <source>
        <dbReference type="SAM" id="MobiDB-lite"/>
    </source>
</evidence>
<dbReference type="InterPro" id="IPR007588">
    <property type="entry name" value="Znf_FLYWCH"/>
</dbReference>
<evidence type="ECO:0000259" key="5">
    <source>
        <dbReference type="Pfam" id="PF04500"/>
    </source>
</evidence>
<proteinExistence type="predicted"/>